<proteinExistence type="inferred from homology"/>
<evidence type="ECO:0000259" key="4">
    <source>
        <dbReference type="Pfam" id="PF08241"/>
    </source>
</evidence>
<dbReference type="Gene3D" id="3.40.50.150">
    <property type="entry name" value="Vaccinia Virus protein VP39"/>
    <property type="match status" value="1"/>
</dbReference>
<dbReference type="PANTHER" id="PTHR44942">
    <property type="entry name" value="METHYLTRANSF_11 DOMAIN-CONTAINING PROTEIN"/>
    <property type="match status" value="1"/>
</dbReference>
<dbReference type="OrthoDB" id="10027013at2759"/>
<dbReference type="AlphaFoldDB" id="A0A084B9R8"/>
<dbReference type="InterPro" id="IPR029063">
    <property type="entry name" value="SAM-dependent_MTases_sf"/>
</dbReference>
<accession>A0A084B9R8</accession>
<keyword evidence="2" id="KW-0489">Methyltransferase</keyword>
<evidence type="ECO:0000256" key="2">
    <source>
        <dbReference type="ARBA" id="ARBA00022603"/>
    </source>
</evidence>
<dbReference type="GO" id="GO:0032259">
    <property type="term" value="P:methylation"/>
    <property type="evidence" value="ECO:0007669"/>
    <property type="project" value="UniProtKB-KW"/>
</dbReference>
<comment type="similarity">
    <text evidence="1">Belongs to the methyltransferase superfamily.</text>
</comment>
<protein>
    <recommendedName>
        <fullName evidence="4">Methyltransferase type 11 domain-containing protein</fullName>
    </recommendedName>
</protein>
<dbReference type="GO" id="GO:0008757">
    <property type="term" value="F:S-adenosylmethionine-dependent methyltransferase activity"/>
    <property type="evidence" value="ECO:0007669"/>
    <property type="project" value="InterPro"/>
</dbReference>
<name>A0A084B9R8_STACB</name>
<dbReference type="Proteomes" id="UP000028045">
    <property type="component" value="Unassembled WGS sequence"/>
</dbReference>
<evidence type="ECO:0000313" key="5">
    <source>
        <dbReference type="EMBL" id="KEY74297.1"/>
    </source>
</evidence>
<keyword evidence="3" id="KW-0808">Transferase</keyword>
<evidence type="ECO:0000256" key="1">
    <source>
        <dbReference type="ARBA" id="ARBA00008361"/>
    </source>
</evidence>
<dbReference type="CDD" id="cd02440">
    <property type="entry name" value="AdoMet_MTases"/>
    <property type="match status" value="1"/>
</dbReference>
<feature type="domain" description="Methyltransferase type 11" evidence="4">
    <location>
        <begin position="43"/>
        <end position="136"/>
    </location>
</feature>
<evidence type="ECO:0000256" key="3">
    <source>
        <dbReference type="ARBA" id="ARBA00022679"/>
    </source>
</evidence>
<evidence type="ECO:0000313" key="6">
    <source>
        <dbReference type="Proteomes" id="UP000028045"/>
    </source>
</evidence>
<sequence>MSVFGRSTFSAAGYAAFRPAYPPSLFKTVLQYYNAPSRTGTLLDLGCGHGLIARQLVPHFEKVVATDPSAGMIKQASSMTNDEKISFRQAAAEDLSFLPDASVDLVVAGQSAHWFDYTKVWPELSRVVRAGGGLAFWGYRDNILIGHNRANKIFERFCYGDGEVALGVEGMNQYWERPGRDKLRNLLRDVEVPAKEWTDVRRILCDLSPDSTGLLDADKAWLQRKIKLGDFEGYVRTFSAFSAWQDAHPDKKSRSDGGDGDLVDALMDTIVRSEPEWAAAGDAWRDIEVETVWGTYILLARRV</sequence>
<dbReference type="InterPro" id="IPR013216">
    <property type="entry name" value="Methyltransf_11"/>
</dbReference>
<gene>
    <name evidence="5" type="ORF">S7711_00454</name>
</gene>
<dbReference type="EMBL" id="KL647645">
    <property type="protein sequence ID" value="KEY74297.1"/>
    <property type="molecule type" value="Genomic_DNA"/>
</dbReference>
<dbReference type="PANTHER" id="PTHR44942:SF4">
    <property type="entry name" value="METHYLTRANSFERASE TYPE 11 DOMAIN-CONTAINING PROTEIN"/>
    <property type="match status" value="1"/>
</dbReference>
<dbReference type="SUPFAM" id="SSF53335">
    <property type="entry name" value="S-adenosyl-L-methionine-dependent methyltransferases"/>
    <property type="match status" value="1"/>
</dbReference>
<organism evidence="5 6">
    <name type="scientific">Stachybotrys chartarum (strain CBS 109288 / IBT 7711)</name>
    <name type="common">Toxic black mold</name>
    <name type="synonym">Stilbospora chartarum</name>
    <dbReference type="NCBI Taxonomy" id="1280523"/>
    <lineage>
        <taxon>Eukaryota</taxon>
        <taxon>Fungi</taxon>
        <taxon>Dikarya</taxon>
        <taxon>Ascomycota</taxon>
        <taxon>Pezizomycotina</taxon>
        <taxon>Sordariomycetes</taxon>
        <taxon>Hypocreomycetidae</taxon>
        <taxon>Hypocreales</taxon>
        <taxon>Stachybotryaceae</taxon>
        <taxon>Stachybotrys</taxon>
    </lineage>
</organism>
<dbReference type="HOGENOM" id="CLU_049344_1_2_1"/>
<dbReference type="Pfam" id="PF08241">
    <property type="entry name" value="Methyltransf_11"/>
    <property type="match status" value="1"/>
</dbReference>
<keyword evidence="6" id="KW-1185">Reference proteome</keyword>
<dbReference type="InterPro" id="IPR051052">
    <property type="entry name" value="Diverse_substrate_MTase"/>
</dbReference>
<reference evidence="5 6" key="1">
    <citation type="journal article" date="2014" name="BMC Genomics">
        <title>Comparative genome sequencing reveals chemotype-specific gene clusters in the toxigenic black mold Stachybotrys.</title>
        <authorList>
            <person name="Semeiks J."/>
            <person name="Borek D."/>
            <person name="Otwinowski Z."/>
            <person name="Grishin N.V."/>
        </authorList>
    </citation>
    <scope>NUCLEOTIDE SEQUENCE [LARGE SCALE GENOMIC DNA]</scope>
    <source>
        <strain evidence="6">CBS 109288 / IBT 7711</strain>
    </source>
</reference>